<evidence type="ECO:0008006" key="4">
    <source>
        <dbReference type="Google" id="ProtNLM"/>
    </source>
</evidence>
<sequence>MHFATSFFGLAAAAIAVNAASVTFKTLDDVTRKIVFTPSPGSPQIEPVTVNNAQDTTVQFPDHYQGNFYAVAEGANDQPGMLGELLFGGWMGFTYFDVSAIVDPNDKNGVKLMYPAEAQQPTSGCESFPCNNAYYLPDDVQTKVTPETHIITTLGGSA</sequence>
<keyword evidence="3" id="KW-1185">Reference proteome</keyword>
<proteinExistence type="predicted"/>
<evidence type="ECO:0000313" key="2">
    <source>
        <dbReference type="EMBL" id="KAK0383604.1"/>
    </source>
</evidence>
<evidence type="ECO:0000256" key="1">
    <source>
        <dbReference type="SAM" id="SignalP"/>
    </source>
</evidence>
<dbReference type="Proteomes" id="UP001175261">
    <property type="component" value="Unassembled WGS sequence"/>
</dbReference>
<protein>
    <recommendedName>
        <fullName evidence="4">Dnase1 protein</fullName>
    </recommendedName>
</protein>
<accession>A0AA39GBN7</accession>
<gene>
    <name evidence="2" type="ORF">NLU13_9515</name>
</gene>
<comment type="caution">
    <text evidence="2">The sequence shown here is derived from an EMBL/GenBank/DDBJ whole genome shotgun (WGS) entry which is preliminary data.</text>
</comment>
<dbReference type="EMBL" id="JAPDFR010000009">
    <property type="protein sequence ID" value="KAK0383604.1"/>
    <property type="molecule type" value="Genomic_DNA"/>
</dbReference>
<keyword evidence="1" id="KW-0732">Signal</keyword>
<reference evidence="2" key="1">
    <citation type="submission" date="2022-10" db="EMBL/GenBank/DDBJ databases">
        <title>Determination and structural analysis of whole genome sequence of Sarocladium strictum F4-1.</title>
        <authorList>
            <person name="Hu L."/>
            <person name="Jiang Y."/>
        </authorList>
    </citation>
    <scope>NUCLEOTIDE SEQUENCE</scope>
    <source>
        <strain evidence="2">F4-1</strain>
    </source>
</reference>
<name>A0AA39GBN7_SARSR</name>
<dbReference type="AlphaFoldDB" id="A0AA39GBN7"/>
<feature type="signal peptide" evidence="1">
    <location>
        <begin position="1"/>
        <end position="19"/>
    </location>
</feature>
<evidence type="ECO:0000313" key="3">
    <source>
        <dbReference type="Proteomes" id="UP001175261"/>
    </source>
</evidence>
<organism evidence="2 3">
    <name type="scientific">Sarocladium strictum</name>
    <name type="common">Black bundle disease fungus</name>
    <name type="synonym">Acremonium strictum</name>
    <dbReference type="NCBI Taxonomy" id="5046"/>
    <lineage>
        <taxon>Eukaryota</taxon>
        <taxon>Fungi</taxon>
        <taxon>Dikarya</taxon>
        <taxon>Ascomycota</taxon>
        <taxon>Pezizomycotina</taxon>
        <taxon>Sordariomycetes</taxon>
        <taxon>Hypocreomycetidae</taxon>
        <taxon>Hypocreales</taxon>
        <taxon>Sarocladiaceae</taxon>
        <taxon>Sarocladium</taxon>
    </lineage>
</organism>
<feature type="chain" id="PRO_5041359460" description="Dnase1 protein" evidence="1">
    <location>
        <begin position="20"/>
        <end position="158"/>
    </location>
</feature>